<keyword evidence="10" id="KW-0812">Transmembrane</keyword>
<evidence type="ECO:0000256" key="18">
    <source>
        <dbReference type="ARBA" id="ARBA00023157"/>
    </source>
</evidence>
<evidence type="ECO:0000256" key="19">
    <source>
        <dbReference type="ARBA" id="ARBA00023180"/>
    </source>
</evidence>
<evidence type="ECO:0000313" key="26">
    <source>
        <dbReference type="EMBL" id="MBN3289390.1"/>
    </source>
</evidence>
<sequence length="817" mass="92171">MEHATVTDTNGPHGHPAPRPATMGFKHDKGRCISPNLKCNGENDCGDGSDEQSCVRVKKVCNRVYENLPSVQLMGSGFDAMAEEIRGEVLENAFYGGSCNTTKSKDNRKSYRMPFNVESVEFKVEKLEDYETEPEPVESEPVNLSSDQHHQNSFYENRPGSSIWIPIFYSSNSKGYRKGSSSFKNAVRASQQKDSKFFRIHQTVGVSKFKLKESNLQVSQVFLNILNSLPLTYNYALYSEVFHRFGTHYFASGTLGGRYDVLYQYDRNELSNSGFTDSESNECVRSETTRRILIFFKKTTVKEKCVTNKMSEKYEGSFLKSSEKCISMVRGGRTEYAAALGWERKEVLPDSTVYKDWLQSVMDNPDIVEYELLPILNLVKGFPCAGTKRQNLEKALIEYLETFDSCKCAPCPNNGRPVLLGTECLCICQPGTYGQNCEKRAPDFTSAVVDGYWSCWSPWSTCDSMMKRTRTRSCNNPIPANGGKSCVGVSQEEQDCHIAIFQDRGGVCINDNEERKDDEEEFSTQTDKPGCSVPQAPDNSYLRNKKRHYNFGEVVEVLCVTGYGLEGYAYFRCLPDGTWDRKPMNCIKRICNRPKVEKITNLSPFKEEYEIGEYIDLSCPAGFRVIGASSSRCTTGLYWAPPISEEQTCVKVKPFVPESSCNLGEKRVNSVCVCMIPEQDCSDYIDEICVLDTEKNQFMMQSPCTFYASKCLGKTLHFVNEGPCALDVNQEWSQFRSSMAAKSTKQEACKYDTCYDWERCSGSKCECLLPYNCPKDGKLLFCVETGTSKTKRTLNLCSLGAIKCSRMQINVLHEGQC</sequence>
<evidence type="ECO:0000256" key="14">
    <source>
        <dbReference type="ARBA" id="ARBA00022859"/>
    </source>
</evidence>
<evidence type="ECO:0000259" key="25">
    <source>
        <dbReference type="PROSITE" id="PS51412"/>
    </source>
</evidence>
<evidence type="ECO:0000256" key="12">
    <source>
        <dbReference type="ARBA" id="ARBA00022737"/>
    </source>
</evidence>
<dbReference type="EMBL" id="JAAWVN010002354">
    <property type="protein sequence ID" value="MBN3289390.1"/>
    <property type="molecule type" value="Genomic_DNA"/>
</dbReference>
<dbReference type="PROSITE" id="PS50092">
    <property type="entry name" value="TSP1"/>
    <property type="match status" value="1"/>
</dbReference>
<feature type="domain" description="MACPF" evidence="25">
    <location>
        <begin position="57"/>
        <end position="407"/>
    </location>
</feature>
<evidence type="ECO:0000256" key="23">
    <source>
        <dbReference type="SAM" id="MobiDB-lite"/>
    </source>
</evidence>
<keyword evidence="12" id="KW-0677">Repeat</keyword>
<dbReference type="InterPro" id="IPR000884">
    <property type="entry name" value="TSP1_rpt"/>
</dbReference>
<evidence type="ECO:0000256" key="6">
    <source>
        <dbReference type="ARBA" id="ARBA00022536"/>
    </source>
</evidence>
<evidence type="ECO:0000256" key="16">
    <source>
        <dbReference type="ARBA" id="ARBA00023058"/>
    </source>
</evidence>
<feature type="compositionally biased region" description="Polar residues" evidence="23">
    <location>
        <begin position="1"/>
        <end position="10"/>
    </location>
</feature>
<evidence type="ECO:0000256" key="15">
    <source>
        <dbReference type="ARBA" id="ARBA00022875"/>
    </source>
</evidence>
<keyword evidence="19" id="KW-0325">Glycoprotein</keyword>
<dbReference type="InterPro" id="IPR020863">
    <property type="entry name" value="MACPF_CS"/>
</dbReference>
<dbReference type="PROSITE" id="PS50068">
    <property type="entry name" value="LDLRA_2"/>
    <property type="match status" value="1"/>
</dbReference>
<feature type="disulfide bond" evidence="21">
    <location>
        <begin position="39"/>
        <end position="54"/>
    </location>
</feature>
<dbReference type="SMART" id="SM00057">
    <property type="entry name" value="FIMAC"/>
    <property type="match status" value="2"/>
</dbReference>
<dbReference type="Proteomes" id="UP001166052">
    <property type="component" value="Unassembled WGS sequence"/>
</dbReference>
<dbReference type="PRINTS" id="PR00764">
    <property type="entry name" value="COMPLEMENTC9"/>
</dbReference>
<evidence type="ECO:0000313" key="27">
    <source>
        <dbReference type="Proteomes" id="UP001166052"/>
    </source>
</evidence>
<keyword evidence="27" id="KW-1185">Reference proteome</keyword>
<keyword evidence="7" id="KW-1052">Target cell membrane</keyword>
<dbReference type="SMART" id="SM00209">
    <property type="entry name" value="TSP1"/>
    <property type="match status" value="1"/>
</dbReference>
<keyword evidence="18 22" id="KW-1015">Disulfide bond</keyword>
<comment type="caution">
    <text evidence="26">The sequence shown here is derived from an EMBL/GenBank/DDBJ whole genome shotgun (WGS) entry which is preliminary data.</text>
</comment>
<keyword evidence="20" id="KW-1053">Target membrane</keyword>
<dbReference type="InterPro" id="IPR023415">
    <property type="entry name" value="LDLR_class-A_CS"/>
</dbReference>
<evidence type="ECO:0000259" key="24">
    <source>
        <dbReference type="PROSITE" id="PS50923"/>
    </source>
</evidence>
<dbReference type="SUPFAM" id="SSF82895">
    <property type="entry name" value="TSP-1 type 1 repeat"/>
    <property type="match status" value="1"/>
</dbReference>
<evidence type="ECO:0000256" key="9">
    <source>
        <dbReference type="ARBA" id="ARBA00022659"/>
    </source>
</evidence>
<dbReference type="SUPFAM" id="SSF57535">
    <property type="entry name" value="Complement control module/SCR domain"/>
    <property type="match status" value="2"/>
</dbReference>
<evidence type="ECO:0000256" key="13">
    <source>
        <dbReference type="ARBA" id="ARBA00022852"/>
    </source>
</evidence>
<reference evidence="26" key="1">
    <citation type="journal article" date="2021" name="Cell">
        <title>Tracing the genetic footprints of vertebrate landing in non-teleost ray-finned fishes.</title>
        <authorList>
            <person name="Bi X."/>
            <person name="Wang K."/>
            <person name="Yang L."/>
            <person name="Pan H."/>
            <person name="Jiang H."/>
            <person name="Wei Q."/>
            <person name="Fang M."/>
            <person name="Yu H."/>
            <person name="Zhu C."/>
            <person name="Cai Y."/>
            <person name="He Y."/>
            <person name="Gan X."/>
            <person name="Zeng H."/>
            <person name="Yu D."/>
            <person name="Zhu Y."/>
            <person name="Jiang H."/>
            <person name="Qiu Q."/>
            <person name="Yang H."/>
            <person name="Zhang Y.E."/>
            <person name="Wang W."/>
            <person name="Zhu M."/>
            <person name="He S."/>
            <person name="Zhang G."/>
        </authorList>
    </citation>
    <scope>NUCLEOTIDE SEQUENCE</scope>
    <source>
        <strain evidence="26">Bchr_001</strain>
    </source>
</reference>
<dbReference type="PROSITE" id="PS01209">
    <property type="entry name" value="LDLRA_1"/>
    <property type="match status" value="1"/>
</dbReference>
<keyword evidence="9 22" id="KW-0768">Sushi</keyword>
<comment type="similarity">
    <text evidence="3">Belongs to the complement C6/C7/C8/C9 family.</text>
</comment>
<dbReference type="SMART" id="SM00032">
    <property type="entry name" value="CCP"/>
    <property type="match status" value="2"/>
</dbReference>
<name>A0ABS2YSB4_POLSE</name>
<keyword evidence="6" id="KW-0245">EGF-like domain</keyword>
<keyword evidence="8" id="KW-0399">Innate immunity</keyword>
<dbReference type="Pfam" id="PF21288">
    <property type="entry name" value="Kazal_C6"/>
    <property type="match status" value="1"/>
</dbReference>
<dbReference type="InterPro" id="IPR003884">
    <property type="entry name" value="FacI_MAC"/>
</dbReference>
<dbReference type="InterPro" id="IPR001862">
    <property type="entry name" value="MAC_perforin"/>
</dbReference>
<keyword evidence="15" id="KW-0180">Complement pathway</keyword>
<evidence type="ECO:0000256" key="11">
    <source>
        <dbReference type="ARBA" id="ARBA00022729"/>
    </source>
</evidence>
<feature type="region of interest" description="Disordered" evidence="23">
    <location>
        <begin position="1"/>
        <end position="20"/>
    </location>
</feature>
<evidence type="ECO:0000256" key="20">
    <source>
        <dbReference type="ARBA" id="ARBA00023298"/>
    </source>
</evidence>
<dbReference type="InterPro" id="IPR048831">
    <property type="entry name" value="C8A_B_C6_EGF-like"/>
</dbReference>
<feature type="domain" description="Sushi" evidence="24">
    <location>
        <begin position="589"/>
        <end position="651"/>
    </location>
</feature>
<dbReference type="PROSITE" id="PS00279">
    <property type="entry name" value="MACPF_1"/>
    <property type="match status" value="1"/>
</dbReference>
<dbReference type="Gene3D" id="3.30.60.30">
    <property type="match status" value="2"/>
</dbReference>
<evidence type="ECO:0000256" key="7">
    <source>
        <dbReference type="ARBA" id="ARBA00022537"/>
    </source>
</evidence>
<dbReference type="PANTHER" id="PTHR45742">
    <property type="entry name" value="COMPLEMENT COMPONENT C6"/>
    <property type="match status" value="1"/>
</dbReference>
<dbReference type="Pfam" id="PF21195">
    <property type="entry name" value="EGF_C8A_B_C6"/>
    <property type="match status" value="1"/>
</dbReference>
<dbReference type="CDD" id="cd00112">
    <property type="entry name" value="LDLa"/>
    <property type="match status" value="1"/>
</dbReference>
<feature type="non-terminal residue" evidence="26">
    <location>
        <position position="1"/>
    </location>
</feature>
<dbReference type="InterPro" id="IPR036055">
    <property type="entry name" value="LDL_receptor-like_sf"/>
</dbReference>
<dbReference type="CDD" id="cd00033">
    <property type="entry name" value="CCP"/>
    <property type="match status" value="2"/>
</dbReference>
<gene>
    <name evidence="26" type="primary">C6</name>
    <name evidence="26" type="ORF">GTO92_0015797</name>
</gene>
<feature type="disulfide bond" evidence="22">
    <location>
        <begin position="559"/>
        <end position="586"/>
    </location>
</feature>
<dbReference type="PANTHER" id="PTHR45742:SF4">
    <property type="entry name" value="COMPLEMENT COMPONENT C6"/>
    <property type="match status" value="1"/>
</dbReference>
<dbReference type="Pfam" id="PF01823">
    <property type="entry name" value="MACPF"/>
    <property type="match status" value="1"/>
</dbReference>
<evidence type="ECO:0000256" key="5">
    <source>
        <dbReference type="ARBA" id="ARBA00022525"/>
    </source>
</evidence>
<dbReference type="Gene3D" id="2.10.70.10">
    <property type="entry name" value="Complement Module, domain 1"/>
    <property type="match status" value="2"/>
</dbReference>
<evidence type="ECO:0000256" key="1">
    <source>
        <dbReference type="ARBA" id="ARBA00004276"/>
    </source>
</evidence>
<keyword evidence="11" id="KW-0732">Signal</keyword>
<dbReference type="Pfam" id="PF00057">
    <property type="entry name" value="Ldl_recept_a"/>
    <property type="match status" value="1"/>
</dbReference>
<evidence type="ECO:0000256" key="10">
    <source>
        <dbReference type="ARBA" id="ARBA00022692"/>
    </source>
</evidence>
<dbReference type="SUPFAM" id="SSF57424">
    <property type="entry name" value="LDL receptor-like module"/>
    <property type="match status" value="1"/>
</dbReference>
<evidence type="ECO:0000256" key="17">
    <source>
        <dbReference type="ARBA" id="ARBA00023136"/>
    </source>
</evidence>
<dbReference type="InterPro" id="IPR020864">
    <property type="entry name" value="MACPF"/>
</dbReference>
<dbReference type="PROSITE" id="PS51412">
    <property type="entry name" value="MACPF_2"/>
    <property type="match status" value="1"/>
</dbReference>
<dbReference type="PROSITE" id="PS50923">
    <property type="entry name" value="SUSHI"/>
    <property type="match status" value="2"/>
</dbReference>
<evidence type="ECO:0000256" key="22">
    <source>
        <dbReference type="PROSITE-ProRule" id="PRU00302"/>
    </source>
</evidence>
<dbReference type="InterPro" id="IPR048828">
    <property type="entry name" value="C6_KAZAL"/>
</dbReference>
<proteinExistence type="inferred from homology"/>
<feature type="non-terminal residue" evidence="26">
    <location>
        <position position="817"/>
    </location>
</feature>
<keyword evidence="16" id="KW-0473">Membrane attack complex</keyword>
<dbReference type="InterPro" id="IPR035976">
    <property type="entry name" value="Sushi/SCR/CCP_sf"/>
</dbReference>
<keyword evidence="5" id="KW-0964">Secreted</keyword>
<dbReference type="SMART" id="SM00192">
    <property type="entry name" value="LDLa"/>
    <property type="match status" value="1"/>
</dbReference>
<keyword evidence="13" id="KW-0204">Cytolysis</keyword>
<dbReference type="Gene3D" id="4.10.400.10">
    <property type="entry name" value="Low-density Lipoprotein Receptor"/>
    <property type="match status" value="1"/>
</dbReference>
<evidence type="ECO:0000256" key="8">
    <source>
        <dbReference type="ARBA" id="ARBA00022588"/>
    </source>
</evidence>
<protein>
    <submittedName>
        <fullName evidence="26">CO6 protein</fullName>
    </submittedName>
</protein>
<accession>A0ABS2YSB4</accession>
<keyword evidence="14" id="KW-0391">Immunity</keyword>
<evidence type="ECO:0000256" key="4">
    <source>
        <dbReference type="ARBA" id="ARBA00022452"/>
    </source>
</evidence>
<evidence type="ECO:0000256" key="2">
    <source>
        <dbReference type="ARBA" id="ARBA00004613"/>
    </source>
</evidence>
<dbReference type="Gene3D" id="2.20.100.10">
    <property type="entry name" value="Thrombospondin type-1 (TSP1) repeat"/>
    <property type="match status" value="1"/>
</dbReference>
<comment type="subcellular location">
    <subcellularLocation>
        <location evidence="2">Secreted</location>
    </subcellularLocation>
    <subcellularLocation>
        <location evidence="1">Target cell membrane</location>
        <topology evidence="1">Multi-pass membrane protein</topology>
    </subcellularLocation>
</comment>
<dbReference type="Pfam" id="PF00084">
    <property type="entry name" value="Sushi"/>
    <property type="match status" value="2"/>
</dbReference>
<comment type="caution">
    <text evidence="22">Lacks conserved residue(s) required for the propagation of feature annotation.</text>
</comment>
<keyword evidence="17" id="KW-0472">Membrane</keyword>
<dbReference type="InterPro" id="IPR002172">
    <property type="entry name" value="LDrepeatLR_classA_rpt"/>
</dbReference>
<evidence type="ECO:0000256" key="21">
    <source>
        <dbReference type="PROSITE-ProRule" id="PRU00124"/>
    </source>
</evidence>
<keyword evidence="4" id="KW-1134">Transmembrane beta strand</keyword>
<dbReference type="InterPro" id="IPR000436">
    <property type="entry name" value="Sushi_SCR_CCP_dom"/>
</dbReference>
<dbReference type="SMART" id="SM00457">
    <property type="entry name" value="MACPF"/>
    <property type="match status" value="1"/>
</dbReference>
<dbReference type="InterPro" id="IPR036383">
    <property type="entry name" value="TSP1_rpt_sf"/>
</dbReference>
<organism evidence="26 27">
    <name type="scientific">Polypterus senegalus</name>
    <name type="common">Senegal bichir</name>
    <dbReference type="NCBI Taxonomy" id="55291"/>
    <lineage>
        <taxon>Eukaryota</taxon>
        <taxon>Metazoa</taxon>
        <taxon>Chordata</taxon>
        <taxon>Craniata</taxon>
        <taxon>Vertebrata</taxon>
        <taxon>Euteleostomi</taxon>
        <taxon>Actinopterygii</taxon>
        <taxon>Polypteriformes</taxon>
        <taxon>Polypteridae</taxon>
        <taxon>Polypterus</taxon>
    </lineage>
</organism>
<evidence type="ECO:0000256" key="3">
    <source>
        <dbReference type="ARBA" id="ARBA00009214"/>
    </source>
</evidence>
<feature type="domain" description="Sushi" evidence="24">
    <location>
        <begin position="529"/>
        <end position="588"/>
    </location>
</feature>